<organism evidence="1 2">
    <name type="scientific">Scutellospora calospora</name>
    <dbReference type="NCBI Taxonomy" id="85575"/>
    <lineage>
        <taxon>Eukaryota</taxon>
        <taxon>Fungi</taxon>
        <taxon>Fungi incertae sedis</taxon>
        <taxon>Mucoromycota</taxon>
        <taxon>Glomeromycotina</taxon>
        <taxon>Glomeromycetes</taxon>
        <taxon>Diversisporales</taxon>
        <taxon>Gigasporaceae</taxon>
        <taxon>Scutellospora</taxon>
    </lineage>
</organism>
<feature type="non-terminal residue" evidence="1">
    <location>
        <position position="46"/>
    </location>
</feature>
<comment type="caution">
    <text evidence="1">The sequence shown here is derived from an EMBL/GenBank/DDBJ whole genome shotgun (WGS) entry which is preliminary data.</text>
</comment>
<sequence>QTIETPADDLDKSSLFEIDETEESDNDTVESVTLDLANIKNSSYVV</sequence>
<keyword evidence="2" id="KW-1185">Reference proteome</keyword>
<reference evidence="1" key="1">
    <citation type="submission" date="2021-06" db="EMBL/GenBank/DDBJ databases">
        <authorList>
            <person name="Kallberg Y."/>
            <person name="Tangrot J."/>
            <person name="Rosling A."/>
        </authorList>
    </citation>
    <scope>NUCLEOTIDE SEQUENCE</scope>
    <source>
        <strain evidence="1">AU212A</strain>
    </source>
</reference>
<feature type="non-terminal residue" evidence="1">
    <location>
        <position position="1"/>
    </location>
</feature>
<evidence type="ECO:0000313" key="1">
    <source>
        <dbReference type="EMBL" id="CAG8711282.1"/>
    </source>
</evidence>
<gene>
    <name evidence="1" type="ORF">SCALOS_LOCUS10877</name>
</gene>
<evidence type="ECO:0000313" key="2">
    <source>
        <dbReference type="Proteomes" id="UP000789860"/>
    </source>
</evidence>
<dbReference type="EMBL" id="CAJVPM010043290">
    <property type="protein sequence ID" value="CAG8711282.1"/>
    <property type="molecule type" value="Genomic_DNA"/>
</dbReference>
<dbReference type="Proteomes" id="UP000789860">
    <property type="component" value="Unassembled WGS sequence"/>
</dbReference>
<protein>
    <submittedName>
        <fullName evidence="1">2482_t:CDS:1</fullName>
    </submittedName>
</protein>
<accession>A0ACA9PKK0</accession>
<name>A0ACA9PKK0_9GLOM</name>
<proteinExistence type="predicted"/>